<dbReference type="EMBL" id="JASCZI010181360">
    <property type="protein sequence ID" value="MED6182518.1"/>
    <property type="molecule type" value="Genomic_DNA"/>
</dbReference>
<dbReference type="InterPro" id="IPR012677">
    <property type="entry name" value="Nucleotide-bd_a/b_plait_sf"/>
</dbReference>
<dbReference type="InterPro" id="IPR000504">
    <property type="entry name" value="RRM_dom"/>
</dbReference>
<dbReference type="InterPro" id="IPR035979">
    <property type="entry name" value="RBD_domain_sf"/>
</dbReference>
<dbReference type="Proteomes" id="UP001341840">
    <property type="component" value="Unassembled WGS sequence"/>
</dbReference>
<dbReference type="InterPro" id="IPR051847">
    <property type="entry name" value="RNA_proc/Spliceosome_comp"/>
</dbReference>
<dbReference type="PANTHER" id="PTHR45880:SF1">
    <property type="entry name" value="RNA-BINDING MOTIF PROTEIN, X-LINKED 2"/>
    <property type="match status" value="1"/>
</dbReference>
<evidence type="ECO:0000313" key="5">
    <source>
        <dbReference type="Proteomes" id="UP001341840"/>
    </source>
</evidence>
<feature type="domain" description="RRM" evidence="3">
    <location>
        <begin position="29"/>
        <end position="107"/>
    </location>
</feature>
<evidence type="ECO:0000313" key="4">
    <source>
        <dbReference type="EMBL" id="MED6182518.1"/>
    </source>
</evidence>
<dbReference type="Gene3D" id="3.30.70.330">
    <property type="match status" value="1"/>
</dbReference>
<dbReference type="Pfam" id="PF00076">
    <property type="entry name" value="RRM_1"/>
    <property type="match status" value="1"/>
</dbReference>
<keyword evidence="1 2" id="KW-0694">RNA-binding</keyword>
<protein>
    <recommendedName>
        <fullName evidence="3">RRM domain-containing protein</fullName>
    </recommendedName>
</protein>
<comment type="caution">
    <text evidence="4">The sequence shown here is derived from an EMBL/GenBank/DDBJ whole genome shotgun (WGS) entry which is preliminary data.</text>
</comment>
<gene>
    <name evidence="4" type="ORF">PIB30_029136</name>
</gene>
<evidence type="ECO:0000256" key="2">
    <source>
        <dbReference type="PROSITE-ProRule" id="PRU00176"/>
    </source>
</evidence>
<dbReference type="PROSITE" id="PS50102">
    <property type="entry name" value="RRM"/>
    <property type="match status" value="1"/>
</dbReference>
<dbReference type="PANTHER" id="PTHR45880">
    <property type="entry name" value="RNA-BINDING MOTIF PROTEIN, X-LINKED 2"/>
    <property type="match status" value="1"/>
</dbReference>
<dbReference type="SUPFAM" id="SSF54928">
    <property type="entry name" value="RNA-binding domain, RBD"/>
    <property type="match status" value="1"/>
</dbReference>
<evidence type="ECO:0000256" key="1">
    <source>
        <dbReference type="ARBA" id="ARBA00022884"/>
    </source>
</evidence>
<evidence type="ECO:0000259" key="3">
    <source>
        <dbReference type="PROSITE" id="PS50102"/>
    </source>
</evidence>
<dbReference type="SMART" id="SM00360">
    <property type="entry name" value="RRM"/>
    <property type="match status" value="1"/>
</dbReference>
<dbReference type="CDD" id="cd00590">
    <property type="entry name" value="RRM_SF"/>
    <property type="match status" value="1"/>
</dbReference>
<sequence length="213" mass="24734">MDWQIQSSRRNRSFNRKEQEWNEIERMSHTVFVDGLPNDIAKVSLYRIFWWAGNVVDIYVSRKKRNKSNRPFAFVRFDARGGVVRVVEKLNGTFVGTARMTVKHATFLRQENASKVYQEKENDGMMGMQPETKEMETGRKSIEVTADPTLMDILKQSVVAESIETIRFGLVKEQIAEKWEGPGEVECRDLGPFKCLLTFESVEARKKVYEVKD</sequence>
<accession>A0ABU6WC86</accession>
<name>A0ABU6WC86_9FABA</name>
<organism evidence="4 5">
    <name type="scientific">Stylosanthes scabra</name>
    <dbReference type="NCBI Taxonomy" id="79078"/>
    <lineage>
        <taxon>Eukaryota</taxon>
        <taxon>Viridiplantae</taxon>
        <taxon>Streptophyta</taxon>
        <taxon>Embryophyta</taxon>
        <taxon>Tracheophyta</taxon>
        <taxon>Spermatophyta</taxon>
        <taxon>Magnoliopsida</taxon>
        <taxon>eudicotyledons</taxon>
        <taxon>Gunneridae</taxon>
        <taxon>Pentapetalae</taxon>
        <taxon>rosids</taxon>
        <taxon>fabids</taxon>
        <taxon>Fabales</taxon>
        <taxon>Fabaceae</taxon>
        <taxon>Papilionoideae</taxon>
        <taxon>50 kb inversion clade</taxon>
        <taxon>dalbergioids sensu lato</taxon>
        <taxon>Dalbergieae</taxon>
        <taxon>Pterocarpus clade</taxon>
        <taxon>Stylosanthes</taxon>
    </lineage>
</organism>
<proteinExistence type="predicted"/>
<keyword evidence="5" id="KW-1185">Reference proteome</keyword>
<reference evidence="4 5" key="1">
    <citation type="journal article" date="2023" name="Plants (Basel)">
        <title>Bridging the Gap: Combining Genomics and Transcriptomics Approaches to Understand Stylosanthes scabra, an Orphan Legume from the Brazilian Caatinga.</title>
        <authorList>
            <person name="Ferreira-Neto J.R.C."/>
            <person name="da Silva M.D."/>
            <person name="Binneck E."/>
            <person name="de Melo N.F."/>
            <person name="da Silva R.H."/>
            <person name="de Melo A.L.T.M."/>
            <person name="Pandolfi V."/>
            <person name="Bustamante F.O."/>
            <person name="Brasileiro-Vidal A.C."/>
            <person name="Benko-Iseppon A.M."/>
        </authorList>
    </citation>
    <scope>NUCLEOTIDE SEQUENCE [LARGE SCALE GENOMIC DNA]</scope>
    <source>
        <tissue evidence="4">Leaves</tissue>
    </source>
</reference>